<dbReference type="InterPro" id="IPR003016">
    <property type="entry name" value="2-oxoA_DH_lipoyl-BS"/>
</dbReference>
<sequence length="130" mass="13976">MSSIPANLRYNDSHEWVLDNGDGTVTIGITDHAQEALGDVVFVELPEVGRTLEKGEEFGVIESVKAASDLYAPLAGEIVEVNEALEDAPETVNESPYENGWIMKVRVENAAAVEALLDADAYQAVVDSEA</sequence>
<evidence type="ECO:0000256" key="1">
    <source>
        <dbReference type="ARBA" id="ARBA00009249"/>
    </source>
</evidence>
<dbReference type="GO" id="GO:0019464">
    <property type="term" value="P:glycine decarboxylation via glycine cleavage system"/>
    <property type="evidence" value="ECO:0007669"/>
    <property type="project" value="UniProtKB-UniRule"/>
</dbReference>
<name>A0A6I6SRI4_9GAMM</name>
<feature type="domain" description="Lipoyl-binding" evidence="5">
    <location>
        <begin position="24"/>
        <end position="106"/>
    </location>
</feature>
<dbReference type="Pfam" id="PF01597">
    <property type="entry name" value="GCV_H"/>
    <property type="match status" value="1"/>
</dbReference>
<organism evidence="6 7">
    <name type="scientific">Billgrantia tianxiuensis</name>
    <dbReference type="NCBI Taxonomy" id="2497861"/>
    <lineage>
        <taxon>Bacteria</taxon>
        <taxon>Pseudomonadati</taxon>
        <taxon>Pseudomonadota</taxon>
        <taxon>Gammaproteobacteria</taxon>
        <taxon>Oceanospirillales</taxon>
        <taxon>Halomonadaceae</taxon>
        <taxon>Billgrantia</taxon>
    </lineage>
</organism>
<dbReference type="EMBL" id="CP035042">
    <property type="protein sequence ID" value="QHC50227.1"/>
    <property type="molecule type" value="Genomic_DNA"/>
</dbReference>
<evidence type="ECO:0000259" key="5">
    <source>
        <dbReference type="PROSITE" id="PS50968"/>
    </source>
</evidence>
<dbReference type="InterPro" id="IPR033753">
    <property type="entry name" value="GCV_H/Fam206"/>
</dbReference>
<accession>A0A6I6SRI4</accession>
<dbReference type="GO" id="GO:0005960">
    <property type="term" value="C:glycine cleavage complex"/>
    <property type="evidence" value="ECO:0007669"/>
    <property type="project" value="InterPro"/>
</dbReference>
<keyword evidence="2 3" id="KW-0450">Lipoyl</keyword>
<comment type="subunit">
    <text evidence="3">The glycine cleavage system is composed of four proteins: P, T, L and H.</text>
</comment>
<evidence type="ECO:0000256" key="4">
    <source>
        <dbReference type="PIRSR" id="PIRSR617453-50"/>
    </source>
</evidence>
<dbReference type="NCBIfam" id="TIGR00527">
    <property type="entry name" value="gcvH"/>
    <property type="match status" value="1"/>
</dbReference>
<dbReference type="InterPro" id="IPR011053">
    <property type="entry name" value="Single_hybrid_motif"/>
</dbReference>
<dbReference type="InterPro" id="IPR002930">
    <property type="entry name" value="GCV_H"/>
</dbReference>
<reference evidence="6 7" key="1">
    <citation type="submission" date="2019-01" db="EMBL/GenBank/DDBJ databases">
        <title>Complete genome of a denitifying bacterium Halomons sp. BC-M4-5.</title>
        <authorList>
            <person name="Wang L."/>
            <person name="Shao Z."/>
        </authorList>
    </citation>
    <scope>NUCLEOTIDE SEQUENCE [LARGE SCALE GENOMIC DNA]</scope>
    <source>
        <strain evidence="6 7">BC-M4-5</strain>
    </source>
</reference>
<dbReference type="OrthoDB" id="9796712at2"/>
<comment type="cofactor">
    <cofactor evidence="3">
        <name>(R)-lipoate</name>
        <dbReference type="ChEBI" id="CHEBI:83088"/>
    </cofactor>
    <text evidence="3">Binds 1 lipoyl cofactor covalently.</text>
</comment>
<dbReference type="PROSITE" id="PS50968">
    <property type="entry name" value="BIOTINYL_LIPOYL"/>
    <property type="match status" value="1"/>
</dbReference>
<dbReference type="HAMAP" id="MF_00272">
    <property type="entry name" value="GcvH"/>
    <property type="match status" value="1"/>
</dbReference>
<dbReference type="InterPro" id="IPR017453">
    <property type="entry name" value="GCV_H_sub"/>
</dbReference>
<protein>
    <recommendedName>
        <fullName evidence="3">Glycine cleavage system H protein</fullName>
    </recommendedName>
</protein>
<evidence type="ECO:0000313" key="7">
    <source>
        <dbReference type="Proteomes" id="UP000464013"/>
    </source>
</evidence>
<dbReference type="Gene3D" id="2.40.50.100">
    <property type="match status" value="1"/>
</dbReference>
<dbReference type="GO" id="GO:0009249">
    <property type="term" value="P:protein lipoylation"/>
    <property type="evidence" value="ECO:0007669"/>
    <property type="project" value="TreeGrafter"/>
</dbReference>
<dbReference type="PANTHER" id="PTHR11715:SF3">
    <property type="entry name" value="GLYCINE CLEAVAGE SYSTEM H PROTEIN-RELATED"/>
    <property type="match status" value="1"/>
</dbReference>
<comment type="function">
    <text evidence="3">The glycine cleavage system catalyzes the degradation of glycine. The H protein shuttles the methylamine group of glycine from the P protein to the T protein.</text>
</comment>
<evidence type="ECO:0000256" key="2">
    <source>
        <dbReference type="ARBA" id="ARBA00022823"/>
    </source>
</evidence>
<proteinExistence type="inferred from homology"/>
<dbReference type="NCBIfam" id="NF002270">
    <property type="entry name" value="PRK01202.1"/>
    <property type="match status" value="1"/>
</dbReference>
<dbReference type="InterPro" id="IPR000089">
    <property type="entry name" value="Biotin_lipoyl"/>
</dbReference>
<dbReference type="PROSITE" id="PS00189">
    <property type="entry name" value="LIPOYL"/>
    <property type="match status" value="1"/>
</dbReference>
<dbReference type="CDD" id="cd06848">
    <property type="entry name" value="GCS_H"/>
    <property type="match status" value="1"/>
</dbReference>
<evidence type="ECO:0000256" key="3">
    <source>
        <dbReference type="HAMAP-Rule" id="MF_00272"/>
    </source>
</evidence>
<feature type="modified residue" description="N6-lipoyllysine" evidence="3 4">
    <location>
        <position position="65"/>
    </location>
</feature>
<dbReference type="AlphaFoldDB" id="A0A6I6SRI4"/>
<dbReference type="SUPFAM" id="SSF51230">
    <property type="entry name" value="Single hybrid motif"/>
    <property type="match status" value="1"/>
</dbReference>
<keyword evidence="7" id="KW-1185">Reference proteome</keyword>
<evidence type="ECO:0000313" key="6">
    <source>
        <dbReference type="EMBL" id="QHC50227.1"/>
    </source>
</evidence>
<dbReference type="RefSeq" id="WP_159552259.1">
    <property type="nucleotide sequence ID" value="NZ_CP035042.1"/>
</dbReference>
<comment type="similarity">
    <text evidence="1 3">Belongs to the GcvH family.</text>
</comment>
<dbReference type="KEGG" id="htx:EKK97_12385"/>
<dbReference type="GO" id="GO:0005829">
    <property type="term" value="C:cytosol"/>
    <property type="evidence" value="ECO:0007669"/>
    <property type="project" value="TreeGrafter"/>
</dbReference>
<dbReference type="PANTHER" id="PTHR11715">
    <property type="entry name" value="GLYCINE CLEAVAGE SYSTEM H PROTEIN"/>
    <property type="match status" value="1"/>
</dbReference>
<dbReference type="Proteomes" id="UP000464013">
    <property type="component" value="Chromosome"/>
</dbReference>
<gene>
    <name evidence="3 6" type="primary">gcvH</name>
    <name evidence="6" type="ORF">EKK97_12385</name>
</gene>